<organism evidence="3 4">
    <name type="scientific">Phenylobacterium montanum</name>
    <dbReference type="NCBI Taxonomy" id="2823693"/>
    <lineage>
        <taxon>Bacteria</taxon>
        <taxon>Pseudomonadati</taxon>
        <taxon>Pseudomonadota</taxon>
        <taxon>Alphaproteobacteria</taxon>
        <taxon>Caulobacterales</taxon>
        <taxon>Caulobacteraceae</taxon>
        <taxon>Phenylobacterium</taxon>
    </lineage>
</organism>
<dbReference type="RefSeq" id="WP_211939935.1">
    <property type="nucleotide sequence ID" value="NZ_CP073078.1"/>
</dbReference>
<protein>
    <submittedName>
        <fullName evidence="3">UrcA family protein</fullName>
    </submittedName>
</protein>
<evidence type="ECO:0000256" key="1">
    <source>
        <dbReference type="SAM" id="MobiDB-lite"/>
    </source>
</evidence>
<reference evidence="3" key="1">
    <citation type="submission" date="2021-04" db="EMBL/GenBank/DDBJ databases">
        <title>The complete genome sequence of Caulobacter sp. S6.</title>
        <authorList>
            <person name="Tang Y."/>
            <person name="Ouyang W."/>
            <person name="Liu Q."/>
            <person name="Huang B."/>
            <person name="Guo Z."/>
            <person name="Lei P."/>
        </authorList>
    </citation>
    <scope>NUCLEOTIDE SEQUENCE</scope>
    <source>
        <strain evidence="3">S6</strain>
    </source>
</reference>
<keyword evidence="4" id="KW-1185">Reference proteome</keyword>
<dbReference type="NCBIfam" id="TIGR04433">
    <property type="entry name" value="UrcA_uranyl"/>
    <property type="match status" value="1"/>
</dbReference>
<evidence type="ECO:0000313" key="4">
    <source>
        <dbReference type="Proteomes" id="UP000676409"/>
    </source>
</evidence>
<dbReference type="InterPro" id="IPR030972">
    <property type="entry name" value="UrcA_uranyl"/>
</dbReference>
<evidence type="ECO:0000313" key="3">
    <source>
        <dbReference type="EMBL" id="QUD89884.1"/>
    </source>
</evidence>
<proteinExistence type="predicted"/>
<dbReference type="KEGG" id="caul:KCG34_08480"/>
<name>A0A975G322_9CAUL</name>
<dbReference type="EMBL" id="CP073078">
    <property type="protein sequence ID" value="QUD89884.1"/>
    <property type="molecule type" value="Genomic_DNA"/>
</dbReference>
<dbReference type="Proteomes" id="UP000676409">
    <property type="component" value="Chromosome"/>
</dbReference>
<dbReference type="AlphaFoldDB" id="A0A975G322"/>
<accession>A0A975G322</accession>
<feature type="chain" id="PRO_5038122574" evidence="2">
    <location>
        <begin position="29"/>
        <end position="162"/>
    </location>
</feature>
<gene>
    <name evidence="3" type="ORF">KCG34_08480</name>
</gene>
<feature type="signal peptide" evidence="2">
    <location>
        <begin position="1"/>
        <end position="28"/>
    </location>
</feature>
<keyword evidence="2" id="KW-0732">Signal</keyword>
<feature type="region of interest" description="Disordered" evidence="1">
    <location>
        <begin position="34"/>
        <end position="69"/>
    </location>
</feature>
<sequence>MIGETRFKILKLAGLAATAALVCGPSMAQQTYYDSNEYTAPDYEQAAPPDETAPPEESAPPPASAAPDDITVYAPRTRERDNGDTVSASRVVYVGDLDLGARWGRHAAKVRIEQTARQVCDQLADDYPNSSDDSGACVPDAVTHAMVQLRDIAYRQDETPPW</sequence>
<evidence type="ECO:0000256" key="2">
    <source>
        <dbReference type="SAM" id="SignalP"/>
    </source>
</evidence>